<dbReference type="AlphaFoldDB" id="A0AAD3H686"/>
<protein>
    <recommendedName>
        <fullName evidence="2">Fe2OG dioxygenase domain-containing protein</fullName>
    </recommendedName>
</protein>
<evidence type="ECO:0000313" key="4">
    <source>
        <dbReference type="Proteomes" id="UP001054902"/>
    </source>
</evidence>
<dbReference type="GO" id="GO:0016491">
    <property type="term" value="F:oxidoreductase activity"/>
    <property type="evidence" value="ECO:0007669"/>
    <property type="project" value="UniProtKB-KW"/>
</dbReference>
<sequence>MKGAPVSKAQSLTEIPCGFTLTENAIPEESWLEIVKFLRLDLEKEDLGIMISESHANDIIRWETTPTPQNRPVAQFGFRYDYGKDVVVLPSDELNEGIAATPPIPDLFQKLLLQPFLESEHGTNTIQNEIFTQCIINVYIASNDSHIPWHFDDLVFGPRVLVYSFGESRPLKMRKLKTGVVQKDKEMQSASTEKDYDYYTAYPSHCSRYVLSESARYEWQHSVPKGERWRISITFRSLSSS</sequence>
<keyword evidence="1" id="KW-0479">Metal-binding</keyword>
<dbReference type="GO" id="GO:0032451">
    <property type="term" value="F:demethylase activity"/>
    <property type="evidence" value="ECO:0007669"/>
    <property type="project" value="TreeGrafter"/>
</dbReference>
<dbReference type="GO" id="GO:0046872">
    <property type="term" value="F:metal ion binding"/>
    <property type="evidence" value="ECO:0007669"/>
    <property type="project" value="UniProtKB-KW"/>
</dbReference>
<proteinExistence type="inferred from homology"/>
<evidence type="ECO:0000313" key="3">
    <source>
        <dbReference type="EMBL" id="GFH51469.1"/>
    </source>
</evidence>
<reference evidence="3 4" key="1">
    <citation type="journal article" date="2021" name="Sci. Rep.">
        <title>The genome of the diatom Chaetoceros tenuissimus carries an ancient integrated fragment of an extant virus.</title>
        <authorList>
            <person name="Hongo Y."/>
            <person name="Kimura K."/>
            <person name="Takaki Y."/>
            <person name="Yoshida Y."/>
            <person name="Baba S."/>
            <person name="Kobayashi G."/>
            <person name="Nagasaki K."/>
            <person name="Hano T."/>
            <person name="Tomaru Y."/>
        </authorList>
    </citation>
    <scope>NUCLEOTIDE SEQUENCE [LARGE SCALE GENOMIC DNA]</scope>
    <source>
        <strain evidence="3 4">NIES-3715</strain>
    </source>
</reference>
<dbReference type="PANTHER" id="PTHR12463:SF1">
    <property type="entry name" value="2-OXOGLUTARATE AND FE-DEPENDENT OXYGENASE FAMILY PROTEIN"/>
    <property type="match status" value="1"/>
</dbReference>
<dbReference type="EMBL" id="BLLK01000045">
    <property type="protein sequence ID" value="GFH51469.1"/>
    <property type="molecule type" value="Genomic_DNA"/>
</dbReference>
<dbReference type="GO" id="GO:0070988">
    <property type="term" value="P:demethylation"/>
    <property type="evidence" value="ECO:0007669"/>
    <property type="project" value="InterPro"/>
</dbReference>
<name>A0AAD3H686_9STRA</name>
<dbReference type="Gene3D" id="2.60.120.590">
    <property type="entry name" value="Alpha-ketoglutarate-dependent dioxygenase AlkB-like"/>
    <property type="match status" value="1"/>
</dbReference>
<keyword evidence="4" id="KW-1185">Reference proteome</keyword>
<accession>A0AAD3H686</accession>
<comment type="similarity">
    <text evidence="1">Belongs to the iron/ascorbate-dependent oxidoreductase family.</text>
</comment>
<feature type="domain" description="Fe2OG dioxygenase" evidence="2">
    <location>
        <begin position="130"/>
        <end position="239"/>
    </location>
</feature>
<evidence type="ECO:0000259" key="2">
    <source>
        <dbReference type="PROSITE" id="PS51471"/>
    </source>
</evidence>
<comment type="caution">
    <text evidence="3">The sequence shown here is derived from an EMBL/GenBank/DDBJ whole genome shotgun (WGS) entry which is preliminary data.</text>
</comment>
<keyword evidence="1" id="KW-0408">Iron</keyword>
<keyword evidence="1" id="KW-0560">Oxidoreductase</keyword>
<dbReference type="SUPFAM" id="SSF51197">
    <property type="entry name" value="Clavaminate synthase-like"/>
    <property type="match status" value="1"/>
</dbReference>
<dbReference type="PANTHER" id="PTHR12463">
    <property type="entry name" value="OXYGENASE-RELATED"/>
    <property type="match status" value="1"/>
</dbReference>
<dbReference type="InterPro" id="IPR032857">
    <property type="entry name" value="ALKBH4"/>
</dbReference>
<dbReference type="InterPro" id="IPR037151">
    <property type="entry name" value="AlkB-like_sf"/>
</dbReference>
<gene>
    <name evidence="3" type="ORF">CTEN210_07945</name>
</gene>
<dbReference type="PROSITE" id="PS51471">
    <property type="entry name" value="FE2OG_OXY"/>
    <property type="match status" value="1"/>
</dbReference>
<dbReference type="Proteomes" id="UP001054902">
    <property type="component" value="Unassembled WGS sequence"/>
</dbReference>
<dbReference type="InterPro" id="IPR005123">
    <property type="entry name" value="Oxoglu/Fe-dep_dioxygenase_dom"/>
</dbReference>
<organism evidence="3 4">
    <name type="scientific">Chaetoceros tenuissimus</name>
    <dbReference type="NCBI Taxonomy" id="426638"/>
    <lineage>
        <taxon>Eukaryota</taxon>
        <taxon>Sar</taxon>
        <taxon>Stramenopiles</taxon>
        <taxon>Ochrophyta</taxon>
        <taxon>Bacillariophyta</taxon>
        <taxon>Coscinodiscophyceae</taxon>
        <taxon>Chaetocerotophycidae</taxon>
        <taxon>Chaetocerotales</taxon>
        <taxon>Chaetocerotaceae</taxon>
        <taxon>Chaetoceros</taxon>
    </lineage>
</organism>
<evidence type="ECO:0000256" key="1">
    <source>
        <dbReference type="RuleBase" id="RU003682"/>
    </source>
</evidence>